<organism evidence="6 7">
    <name type="scientific">Candidatus Protochlamydia naegleriophila</name>
    <dbReference type="NCBI Taxonomy" id="389348"/>
    <lineage>
        <taxon>Bacteria</taxon>
        <taxon>Pseudomonadati</taxon>
        <taxon>Chlamydiota</taxon>
        <taxon>Chlamydiia</taxon>
        <taxon>Parachlamydiales</taxon>
        <taxon>Parachlamydiaceae</taxon>
        <taxon>Candidatus Protochlamydia</taxon>
    </lineage>
</organism>
<evidence type="ECO:0000256" key="1">
    <source>
        <dbReference type="ARBA" id="ARBA00004141"/>
    </source>
</evidence>
<dbReference type="KEGG" id="pnl:PNK_p0012"/>
<accession>A0A0U5JHI6</accession>
<dbReference type="SUPFAM" id="SSF158442">
    <property type="entry name" value="DsbB-like"/>
    <property type="match status" value="1"/>
</dbReference>
<gene>
    <name evidence="6" type="primary">dsbB</name>
    <name evidence="6" type="ORF">PNK_p0012</name>
</gene>
<feature type="transmembrane region" description="Helical" evidence="5">
    <location>
        <begin position="17"/>
        <end position="34"/>
    </location>
</feature>
<dbReference type="Pfam" id="PF02600">
    <property type="entry name" value="DsbB"/>
    <property type="match status" value="1"/>
</dbReference>
<evidence type="ECO:0000256" key="2">
    <source>
        <dbReference type="ARBA" id="ARBA00022692"/>
    </source>
</evidence>
<keyword evidence="7" id="KW-1185">Reference proteome</keyword>
<dbReference type="GO" id="GO:0006457">
    <property type="term" value="P:protein folding"/>
    <property type="evidence" value="ECO:0007669"/>
    <property type="project" value="InterPro"/>
</dbReference>
<keyword evidence="3 5" id="KW-1133">Transmembrane helix</keyword>
<dbReference type="GO" id="GO:0015035">
    <property type="term" value="F:protein-disulfide reductase activity"/>
    <property type="evidence" value="ECO:0007669"/>
    <property type="project" value="InterPro"/>
</dbReference>
<evidence type="ECO:0000256" key="3">
    <source>
        <dbReference type="ARBA" id="ARBA00022989"/>
    </source>
</evidence>
<evidence type="ECO:0000256" key="4">
    <source>
        <dbReference type="ARBA" id="ARBA00023136"/>
    </source>
</evidence>
<dbReference type="PATRIC" id="fig|389348.3.peg.2769"/>
<name>A0A0U5JHI6_9BACT</name>
<sequence>MTIIPLYHYQKWNKDSLLIWLSITSALILIYSYYHQLIEKIDPCFLCVWQRYIYFAVFFTSPLGLFQKYNAFVRHVLSAIFTLGLGLATYHIFIQLGLVTDRCAIIQKINHIDDFMHLLEKSKESCSKINWSFFGFSITVYNAIFSLFAITALNWKYIKRQIYV</sequence>
<geneLocation type="plasmid" evidence="7">
    <name>pPNK</name>
</geneLocation>
<evidence type="ECO:0000313" key="6">
    <source>
        <dbReference type="EMBL" id="CUI18066.1"/>
    </source>
</evidence>
<feature type="transmembrane region" description="Helical" evidence="5">
    <location>
        <begin position="72"/>
        <end position="93"/>
    </location>
</feature>
<evidence type="ECO:0000313" key="7">
    <source>
        <dbReference type="Proteomes" id="UP000069902"/>
    </source>
</evidence>
<dbReference type="InterPro" id="IPR023380">
    <property type="entry name" value="DsbB-like_sf"/>
</dbReference>
<comment type="subcellular location">
    <subcellularLocation>
        <location evidence="1">Membrane</location>
        <topology evidence="1">Multi-pass membrane protein</topology>
    </subcellularLocation>
</comment>
<proteinExistence type="predicted"/>
<dbReference type="AlphaFoldDB" id="A0A0U5JHI6"/>
<dbReference type="EMBL" id="LN879503">
    <property type="protein sequence ID" value="CUI18066.1"/>
    <property type="molecule type" value="Genomic_DNA"/>
</dbReference>
<dbReference type="InterPro" id="IPR003752">
    <property type="entry name" value="DiS_bond_form_DsbB/BdbC"/>
</dbReference>
<keyword evidence="2 5" id="KW-0812">Transmembrane</keyword>
<dbReference type="RefSeq" id="WP_059062463.1">
    <property type="nucleotide sequence ID" value="NZ_LN879503.1"/>
</dbReference>
<evidence type="ECO:0000256" key="5">
    <source>
        <dbReference type="SAM" id="Phobius"/>
    </source>
</evidence>
<reference evidence="7" key="1">
    <citation type="submission" date="2015-09" db="EMBL/GenBank/DDBJ databases">
        <authorList>
            <person name="Bertelli C."/>
        </authorList>
    </citation>
    <scope>NUCLEOTIDE SEQUENCE [LARGE SCALE GENOMIC DNA]</scope>
    <source>
        <strain evidence="7">KNic</strain>
        <plasmid evidence="7">pPNK</plasmid>
    </source>
</reference>
<protein>
    <submittedName>
        <fullName evidence="6">Disulfide bond formation protein DsbB</fullName>
    </submittedName>
</protein>
<dbReference type="Gene3D" id="1.20.1550.10">
    <property type="entry name" value="DsbB-like"/>
    <property type="match status" value="1"/>
</dbReference>
<feature type="transmembrane region" description="Helical" evidence="5">
    <location>
        <begin position="131"/>
        <end position="155"/>
    </location>
</feature>
<feature type="transmembrane region" description="Helical" evidence="5">
    <location>
        <begin position="46"/>
        <end position="66"/>
    </location>
</feature>
<dbReference type="GO" id="GO:0016020">
    <property type="term" value="C:membrane"/>
    <property type="evidence" value="ECO:0007669"/>
    <property type="project" value="UniProtKB-SubCell"/>
</dbReference>
<dbReference type="Proteomes" id="UP000069902">
    <property type="component" value="Plasmid pPNK"/>
</dbReference>
<dbReference type="InParanoid" id="A0A0U5JHI6"/>
<keyword evidence="4 5" id="KW-0472">Membrane</keyword>